<dbReference type="EMBL" id="JBHSJJ010000005">
    <property type="protein sequence ID" value="MFC4872122.1"/>
    <property type="molecule type" value="Genomic_DNA"/>
</dbReference>
<keyword evidence="3" id="KW-1185">Reference proteome</keyword>
<dbReference type="Pfam" id="PF00881">
    <property type="entry name" value="Nitroreductase"/>
    <property type="match status" value="1"/>
</dbReference>
<reference evidence="3" key="1">
    <citation type="journal article" date="2019" name="Int. J. Syst. Evol. Microbiol.">
        <title>The Global Catalogue of Microorganisms (GCM) 10K type strain sequencing project: providing services to taxonomists for standard genome sequencing and annotation.</title>
        <authorList>
            <consortium name="The Broad Institute Genomics Platform"/>
            <consortium name="The Broad Institute Genome Sequencing Center for Infectious Disease"/>
            <person name="Wu L."/>
            <person name="Ma J."/>
        </authorList>
    </citation>
    <scope>NUCLEOTIDE SEQUENCE [LARGE SCALE GENOMIC DNA]</scope>
    <source>
        <strain evidence="3">CGMCC 4.7466</strain>
    </source>
</reference>
<dbReference type="InterPro" id="IPR029479">
    <property type="entry name" value="Nitroreductase"/>
</dbReference>
<dbReference type="InterPro" id="IPR052544">
    <property type="entry name" value="Bacteriocin_Proc_Enz"/>
</dbReference>
<comment type="caution">
    <text evidence="2">The sequence shown here is derived from an EMBL/GenBank/DDBJ whole genome shotgun (WGS) entry which is preliminary data.</text>
</comment>
<evidence type="ECO:0000313" key="3">
    <source>
        <dbReference type="Proteomes" id="UP001595818"/>
    </source>
</evidence>
<protein>
    <submittedName>
        <fullName evidence="2">Nitroreductase family protein</fullName>
    </submittedName>
</protein>
<name>A0ABV9T0A8_9BACT</name>
<dbReference type="Gene3D" id="3.40.109.10">
    <property type="entry name" value="NADH Oxidase"/>
    <property type="match status" value="1"/>
</dbReference>
<dbReference type="Proteomes" id="UP001595818">
    <property type="component" value="Unassembled WGS sequence"/>
</dbReference>
<organism evidence="2 3">
    <name type="scientific">Negadavirga shengliensis</name>
    <dbReference type="NCBI Taxonomy" id="1389218"/>
    <lineage>
        <taxon>Bacteria</taxon>
        <taxon>Pseudomonadati</taxon>
        <taxon>Bacteroidota</taxon>
        <taxon>Cytophagia</taxon>
        <taxon>Cytophagales</taxon>
        <taxon>Cyclobacteriaceae</taxon>
        <taxon>Negadavirga</taxon>
    </lineage>
</organism>
<dbReference type="SUPFAM" id="SSF55469">
    <property type="entry name" value="FMN-dependent nitroreductase-like"/>
    <property type="match status" value="1"/>
</dbReference>
<dbReference type="RefSeq" id="WP_377064240.1">
    <property type="nucleotide sequence ID" value="NZ_JBHSJJ010000005.1"/>
</dbReference>
<proteinExistence type="predicted"/>
<sequence length="221" mass="25196">MKDPTPKDQPDRFIPYQYPIKEKQKLDRTFRKKNVEFLDVLFSRRSNSGFSKLDLMEIAEVLHLCTKVYSISADNSGFITTKRTTPSAGARHPVDLLVSLPEETIHKRILSYYNPIDHSLSELLIKEPHLREFLNDINENIIIEDAVLIWFSIQTKKTSSKYTNPESLYWKDTGALLYCIQLISTYLGYKSCPLGTLASDSFKKLFGTQNLVSGGGILIGK</sequence>
<feature type="domain" description="Nitroreductase" evidence="1">
    <location>
        <begin position="65"/>
        <end position="210"/>
    </location>
</feature>
<accession>A0ABV9T0A8</accession>
<dbReference type="PANTHER" id="PTHR43745:SF2">
    <property type="entry name" value="NITROREDUCTASE MJ1384-RELATED"/>
    <property type="match status" value="1"/>
</dbReference>
<gene>
    <name evidence="2" type="ORF">ACFPFU_10515</name>
</gene>
<dbReference type="InterPro" id="IPR000415">
    <property type="entry name" value="Nitroreductase-like"/>
</dbReference>
<evidence type="ECO:0000313" key="2">
    <source>
        <dbReference type="EMBL" id="MFC4872122.1"/>
    </source>
</evidence>
<dbReference type="PANTHER" id="PTHR43745">
    <property type="entry name" value="NITROREDUCTASE MJ1384-RELATED"/>
    <property type="match status" value="1"/>
</dbReference>
<evidence type="ECO:0000259" key="1">
    <source>
        <dbReference type="Pfam" id="PF00881"/>
    </source>
</evidence>